<organism evidence="15 16">
    <name type="scientific">Anaerostipes amylophilus</name>
    <dbReference type="NCBI Taxonomy" id="2981779"/>
    <lineage>
        <taxon>Bacteria</taxon>
        <taxon>Bacillati</taxon>
        <taxon>Bacillota</taxon>
        <taxon>Clostridia</taxon>
        <taxon>Lachnospirales</taxon>
        <taxon>Lachnospiraceae</taxon>
        <taxon>Anaerostipes</taxon>
    </lineage>
</organism>
<dbReference type="PANTHER" id="PTHR21581">
    <property type="entry name" value="D-ALANYL-D-ALANINE CARBOXYPEPTIDASE"/>
    <property type="match status" value="1"/>
</dbReference>
<gene>
    <name evidence="15" type="ORF">AAAU51_07695</name>
</gene>
<evidence type="ECO:0000256" key="12">
    <source>
        <dbReference type="ARBA" id="ARBA00034000"/>
    </source>
</evidence>
<keyword evidence="16" id="KW-1185">Reference proteome</keyword>
<dbReference type="SUPFAM" id="SSF69189">
    <property type="entry name" value="Penicillin-binding protein associated domain"/>
    <property type="match status" value="1"/>
</dbReference>
<dbReference type="InterPro" id="IPR018044">
    <property type="entry name" value="Peptidase_S11"/>
</dbReference>
<evidence type="ECO:0000256" key="1">
    <source>
        <dbReference type="ARBA" id="ARBA00003217"/>
    </source>
</evidence>
<name>A0ABV1IUZ9_9FIRM</name>
<comment type="similarity">
    <text evidence="3 13">Belongs to the peptidase S11 family.</text>
</comment>
<sequence>MKTIVFVFLYMIICSVQIYSISADELNLNAKAAVIMDAESGKILYGKSKDQKMPNASTTKILTCLYILEHCDIEKKAKVSKNAAIQPKVRLGVREGESYKVKDLLYGLMLESYNDCAVVLAEYAAGSVEKFEKRVNQLAGKLGASNTHFVTPNGLDGTDKNGRHETTAQDLAKIMASCIKNQHFLEITQAKQHTFTDDSGKRRFTCNNHNALLSTMQGAISGKTGYTSKAGYCYVGAVKQKNMTMTLSVLASGWPPHKTYKWNDVRKLVQYATDHYEKREIVADTSKIKEIYVKDGLKQKVLLKTGNLKVSFLVKKTDQIKVESILPSYVDAPVKKGQKIGEIRYLVNGKSQKAIPVYTKQNIKRKDYWYYFEKIIQRFTLTRECAMIKQIR</sequence>
<keyword evidence="8 15" id="KW-0378">Hydrolase</keyword>
<evidence type="ECO:0000256" key="6">
    <source>
        <dbReference type="ARBA" id="ARBA00022670"/>
    </source>
</evidence>
<dbReference type="InterPro" id="IPR012338">
    <property type="entry name" value="Beta-lactam/transpept-like"/>
</dbReference>
<comment type="function">
    <text evidence="1">Removes C-terminal D-alanyl residues from sugar-peptide cell wall precursors.</text>
</comment>
<evidence type="ECO:0000313" key="15">
    <source>
        <dbReference type="EMBL" id="MEQ2711052.1"/>
    </source>
</evidence>
<protein>
    <recommendedName>
        <fullName evidence="4">serine-type D-Ala-D-Ala carboxypeptidase</fullName>
        <ecNumber evidence="4">3.4.16.4</ecNumber>
    </recommendedName>
</protein>
<dbReference type="InterPro" id="IPR012907">
    <property type="entry name" value="Peptidase_S11_C"/>
</dbReference>
<evidence type="ECO:0000256" key="7">
    <source>
        <dbReference type="ARBA" id="ARBA00022729"/>
    </source>
</evidence>
<reference evidence="15 16" key="1">
    <citation type="submission" date="2024-04" db="EMBL/GenBank/DDBJ databases">
        <title>Human intestinal bacterial collection.</title>
        <authorList>
            <person name="Pauvert C."/>
            <person name="Hitch T.C.A."/>
            <person name="Clavel T."/>
        </authorList>
    </citation>
    <scope>NUCLEOTIDE SEQUENCE [LARGE SCALE GENOMIC DNA]</scope>
    <source>
        <strain evidence="15 16">CLA-AA-H249</strain>
    </source>
</reference>
<dbReference type="Pfam" id="PF07943">
    <property type="entry name" value="PBP5_C"/>
    <property type="match status" value="1"/>
</dbReference>
<evidence type="ECO:0000256" key="8">
    <source>
        <dbReference type="ARBA" id="ARBA00022801"/>
    </source>
</evidence>
<dbReference type="GO" id="GO:0004180">
    <property type="term" value="F:carboxypeptidase activity"/>
    <property type="evidence" value="ECO:0007669"/>
    <property type="project" value="UniProtKB-KW"/>
</dbReference>
<evidence type="ECO:0000256" key="9">
    <source>
        <dbReference type="ARBA" id="ARBA00022960"/>
    </source>
</evidence>
<keyword evidence="9" id="KW-0133">Cell shape</keyword>
<dbReference type="InterPro" id="IPR015956">
    <property type="entry name" value="Peniciliin-bd_prot_C_sf"/>
</dbReference>
<keyword evidence="7" id="KW-0732">Signal</keyword>
<evidence type="ECO:0000259" key="14">
    <source>
        <dbReference type="SMART" id="SM00936"/>
    </source>
</evidence>
<feature type="domain" description="Peptidase S11 D-Ala-D-Ala carboxypeptidase A C-terminal" evidence="14">
    <location>
        <begin position="276"/>
        <end position="365"/>
    </location>
</feature>
<evidence type="ECO:0000256" key="5">
    <source>
        <dbReference type="ARBA" id="ARBA00022645"/>
    </source>
</evidence>
<dbReference type="SMART" id="SM00936">
    <property type="entry name" value="PBP5_C"/>
    <property type="match status" value="1"/>
</dbReference>
<dbReference type="InterPro" id="IPR001967">
    <property type="entry name" value="Peptidase_S11_N"/>
</dbReference>
<proteinExistence type="inferred from homology"/>
<evidence type="ECO:0000256" key="2">
    <source>
        <dbReference type="ARBA" id="ARBA00004752"/>
    </source>
</evidence>
<dbReference type="InterPro" id="IPR037167">
    <property type="entry name" value="Peptidase_S11_C_sf"/>
</dbReference>
<comment type="caution">
    <text evidence="15">The sequence shown here is derived from an EMBL/GenBank/DDBJ whole genome shotgun (WGS) entry which is preliminary data.</text>
</comment>
<keyword evidence="6" id="KW-0645">Protease</keyword>
<keyword evidence="10" id="KW-0573">Peptidoglycan synthesis</keyword>
<dbReference type="RefSeq" id="WP_022375246.1">
    <property type="nucleotide sequence ID" value="NZ_JAOQJG010000003.1"/>
</dbReference>
<accession>A0ABV1IUZ9</accession>
<evidence type="ECO:0000256" key="10">
    <source>
        <dbReference type="ARBA" id="ARBA00022984"/>
    </source>
</evidence>
<dbReference type="SUPFAM" id="SSF56601">
    <property type="entry name" value="beta-lactamase/transpeptidase-like"/>
    <property type="match status" value="1"/>
</dbReference>
<dbReference type="EMBL" id="JBBNIN010000009">
    <property type="protein sequence ID" value="MEQ2711052.1"/>
    <property type="molecule type" value="Genomic_DNA"/>
</dbReference>
<keyword evidence="5 15" id="KW-0121">Carboxypeptidase</keyword>
<evidence type="ECO:0000256" key="13">
    <source>
        <dbReference type="RuleBase" id="RU004016"/>
    </source>
</evidence>
<comment type="catalytic activity">
    <reaction evidence="12">
        <text>Preferential cleavage: (Ac)2-L-Lys-D-Ala-|-D-Ala. Also transpeptidation of peptidyl-alanyl moieties that are N-acyl substituents of D-alanine.</text>
        <dbReference type="EC" id="3.4.16.4"/>
    </reaction>
</comment>
<comment type="pathway">
    <text evidence="2">Cell wall biogenesis; peptidoglycan biosynthesis.</text>
</comment>
<dbReference type="Gene3D" id="2.60.410.10">
    <property type="entry name" value="D-Ala-D-Ala carboxypeptidase, C-terminal domain"/>
    <property type="match status" value="1"/>
</dbReference>
<keyword evidence="11" id="KW-0961">Cell wall biogenesis/degradation</keyword>
<evidence type="ECO:0000313" key="16">
    <source>
        <dbReference type="Proteomes" id="UP001482154"/>
    </source>
</evidence>
<dbReference type="Proteomes" id="UP001482154">
    <property type="component" value="Unassembled WGS sequence"/>
</dbReference>
<evidence type="ECO:0000256" key="4">
    <source>
        <dbReference type="ARBA" id="ARBA00012448"/>
    </source>
</evidence>
<dbReference type="EC" id="3.4.16.4" evidence="4"/>
<dbReference type="PRINTS" id="PR00725">
    <property type="entry name" value="DADACBPTASE1"/>
</dbReference>
<evidence type="ECO:0000256" key="11">
    <source>
        <dbReference type="ARBA" id="ARBA00023316"/>
    </source>
</evidence>
<dbReference type="Gene3D" id="3.40.710.10">
    <property type="entry name" value="DD-peptidase/beta-lactamase superfamily"/>
    <property type="match status" value="1"/>
</dbReference>
<dbReference type="Pfam" id="PF00768">
    <property type="entry name" value="Peptidase_S11"/>
    <property type="match status" value="1"/>
</dbReference>
<dbReference type="PANTHER" id="PTHR21581:SF33">
    <property type="entry name" value="D-ALANYL-D-ALANINE CARBOXYPEPTIDASE DACB"/>
    <property type="match status" value="1"/>
</dbReference>
<evidence type="ECO:0000256" key="3">
    <source>
        <dbReference type="ARBA" id="ARBA00007164"/>
    </source>
</evidence>